<evidence type="ECO:0000256" key="6">
    <source>
        <dbReference type="ARBA" id="ARBA00022792"/>
    </source>
</evidence>
<evidence type="ECO:0000256" key="10">
    <source>
        <dbReference type="ARBA" id="ARBA00023136"/>
    </source>
</evidence>
<comment type="similarity">
    <text evidence="2">Belongs to the complex I LYR family.</text>
</comment>
<evidence type="ECO:0000256" key="7">
    <source>
        <dbReference type="ARBA" id="ARBA00022982"/>
    </source>
</evidence>
<keyword evidence="10" id="KW-0472">Membrane</keyword>
<keyword evidence="5" id="KW-0679">Respiratory chain</keyword>
<keyword evidence="7" id="KW-0249">Electron transport</keyword>
<evidence type="ECO:0000256" key="2">
    <source>
        <dbReference type="ARBA" id="ARBA00009508"/>
    </source>
</evidence>
<keyword evidence="6" id="KW-0999">Mitochondrion inner membrane</keyword>
<dbReference type="InterPro" id="IPR045292">
    <property type="entry name" value="Complex1_LYR_NDUFB9_LYRM3"/>
</dbReference>
<dbReference type="GO" id="GO:0005743">
    <property type="term" value="C:mitochondrial inner membrane"/>
    <property type="evidence" value="ECO:0007669"/>
    <property type="project" value="UniProtKB-SubCell"/>
</dbReference>
<organism evidence="14 15">
    <name type="scientific">Ceraceosorus bombacis</name>
    <dbReference type="NCBI Taxonomy" id="401625"/>
    <lineage>
        <taxon>Eukaryota</taxon>
        <taxon>Fungi</taxon>
        <taxon>Dikarya</taxon>
        <taxon>Basidiomycota</taxon>
        <taxon>Ustilaginomycotina</taxon>
        <taxon>Exobasidiomycetes</taxon>
        <taxon>Ceraceosorales</taxon>
        <taxon>Ceraceosoraceae</taxon>
        <taxon>Ceraceosorus</taxon>
    </lineage>
</organism>
<evidence type="ECO:0000313" key="14">
    <source>
        <dbReference type="EMBL" id="CEH14788.1"/>
    </source>
</evidence>
<keyword evidence="8" id="KW-0007">Acetylation</keyword>
<evidence type="ECO:0000256" key="8">
    <source>
        <dbReference type="ARBA" id="ARBA00022990"/>
    </source>
</evidence>
<keyword evidence="14" id="KW-0830">Ubiquinone</keyword>
<feature type="region of interest" description="Disordered" evidence="13">
    <location>
        <begin position="183"/>
        <end position="204"/>
    </location>
</feature>
<reference evidence="14 15" key="1">
    <citation type="submission" date="2014-09" db="EMBL/GenBank/DDBJ databases">
        <authorList>
            <person name="Magalhaes I.L.F."/>
            <person name="Oliveira U."/>
            <person name="Santos F.R."/>
            <person name="Vidigal T.H.D.A."/>
            <person name="Brescovit A.D."/>
            <person name="Santos A.J."/>
        </authorList>
    </citation>
    <scope>NUCLEOTIDE SEQUENCE [LARGE SCALE GENOMIC DNA]</scope>
</reference>
<protein>
    <recommendedName>
        <fullName evidence="3">NADH dehydrogenase [ubiquinone] 1 beta subcomplex subunit 9</fullName>
    </recommendedName>
    <alternativeName>
        <fullName evidence="11">Complex I-B22</fullName>
    </alternativeName>
    <alternativeName>
        <fullName evidence="12">NADH-ubiquinone oxidoreductase B22 subunit</fullName>
    </alternativeName>
</protein>
<evidence type="ECO:0000256" key="3">
    <source>
        <dbReference type="ARBA" id="ARBA00018684"/>
    </source>
</evidence>
<evidence type="ECO:0000313" key="15">
    <source>
        <dbReference type="Proteomes" id="UP000054845"/>
    </source>
</evidence>
<accession>A0A0P1BGD2</accession>
<dbReference type="InterPro" id="IPR033034">
    <property type="entry name" value="NDUFB9"/>
</dbReference>
<evidence type="ECO:0000256" key="4">
    <source>
        <dbReference type="ARBA" id="ARBA00022448"/>
    </source>
</evidence>
<dbReference type="OrthoDB" id="13598at2759"/>
<dbReference type="EMBL" id="CCYA01000248">
    <property type="protein sequence ID" value="CEH14788.1"/>
    <property type="molecule type" value="Genomic_DNA"/>
</dbReference>
<name>A0A0P1BGD2_9BASI</name>
<dbReference type="AlphaFoldDB" id="A0A0P1BGD2"/>
<evidence type="ECO:0000256" key="12">
    <source>
        <dbReference type="ARBA" id="ARBA00032528"/>
    </source>
</evidence>
<dbReference type="PANTHER" id="PTHR12868:SF0">
    <property type="entry name" value="NADH DEHYDROGENASE [UBIQUINONE] 1 BETA SUBCOMPLEX SUBUNIT 9"/>
    <property type="match status" value="1"/>
</dbReference>
<evidence type="ECO:0000256" key="11">
    <source>
        <dbReference type="ARBA" id="ARBA00030192"/>
    </source>
</evidence>
<dbReference type="Proteomes" id="UP000054845">
    <property type="component" value="Unassembled WGS sequence"/>
</dbReference>
<evidence type="ECO:0000256" key="13">
    <source>
        <dbReference type="SAM" id="MobiDB-lite"/>
    </source>
</evidence>
<proteinExistence type="inferred from homology"/>
<evidence type="ECO:0000256" key="5">
    <source>
        <dbReference type="ARBA" id="ARBA00022660"/>
    </source>
</evidence>
<keyword evidence="9" id="KW-0496">Mitochondrion</keyword>
<dbReference type="GO" id="GO:0006120">
    <property type="term" value="P:mitochondrial electron transport, NADH to ubiquinone"/>
    <property type="evidence" value="ECO:0007669"/>
    <property type="project" value="InterPro"/>
</dbReference>
<sequence length="221" mass="24563">MRSRALDLSSSFLTFMAQHAVARRGQASPTAKGVYACLPGWLAGARSACMDDKAGARTAWQATSRVGSTITSAVIGWTHNHLIKNAASVKMAFRASKLLYQASGASGVSSSLSAQPFSSAHKSYVQGLYRRYLKNELDWVIRRDIWRDRAIEIRAEFERARHIRNPRELASVLEKAEKDLLSRAHPDPYKPPLAEDGTKWERNIPPRMFTKAEKEAALAGH</sequence>
<keyword evidence="4" id="KW-0813">Transport</keyword>
<dbReference type="PANTHER" id="PTHR12868">
    <property type="entry name" value="NADH-UBIQUINONE OXIDOREDUCTASE B22 SUBUNIT"/>
    <property type="match status" value="1"/>
</dbReference>
<keyword evidence="15" id="KW-1185">Reference proteome</keyword>
<dbReference type="CDD" id="cd20263">
    <property type="entry name" value="Complex1_LYR_NDUFB9_LYRM3"/>
    <property type="match status" value="1"/>
</dbReference>
<evidence type="ECO:0000256" key="1">
    <source>
        <dbReference type="ARBA" id="ARBA00004443"/>
    </source>
</evidence>
<comment type="subcellular location">
    <subcellularLocation>
        <location evidence="1">Mitochondrion inner membrane</location>
        <topology evidence="1">Peripheral membrane protein</topology>
        <orientation evidence="1">Matrix side</orientation>
    </subcellularLocation>
</comment>
<evidence type="ECO:0000256" key="9">
    <source>
        <dbReference type="ARBA" id="ARBA00023128"/>
    </source>
</evidence>
<dbReference type="STRING" id="401625.A0A0P1BGD2"/>